<dbReference type="PROSITE" id="PS01124">
    <property type="entry name" value="HTH_ARAC_FAMILY_2"/>
    <property type="match status" value="1"/>
</dbReference>
<dbReference type="PANTHER" id="PTHR40055">
    <property type="entry name" value="TRANSCRIPTIONAL REGULATOR YGIV-RELATED"/>
    <property type="match status" value="1"/>
</dbReference>
<sequence length="292" mass="32189">MTRALDLHLPIGSHARRLNRLIDHIETHLGDDLCLDKLAELAAFSPFHLHRLFRAWTGETLRDFVRRRRLETAGNRLRYDRELSIGELAHSCGFASAETFARAFRQHFGQTPSSWRQQGGPGASVLPTALVMAPGAVTLRRLPGRDLLYWRQQGSYAEVADPLWARFQPWIAALGLAGQPLLGMGLDDPAVTPAEHCRYDACVELPPAWQESAGLRPCRKHLAGGWHACLAFEGEASALGGAWTWLTTHWLPHSGFMAGSSPFFEAYEAGAGRGQGGQLRAALCMPVQPLAR</sequence>
<dbReference type="InterPro" id="IPR011256">
    <property type="entry name" value="Reg_factor_effector_dom_sf"/>
</dbReference>
<dbReference type="SUPFAM" id="SSF55136">
    <property type="entry name" value="Probable bacterial effector-binding domain"/>
    <property type="match status" value="1"/>
</dbReference>
<organism evidence="5 6">
    <name type="scientific">Chitinimonas taiwanensis DSM 18899</name>
    <dbReference type="NCBI Taxonomy" id="1121279"/>
    <lineage>
        <taxon>Bacteria</taxon>
        <taxon>Pseudomonadati</taxon>
        <taxon>Pseudomonadota</taxon>
        <taxon>Betaproteobacteria</taxon>
        <taxon>Neisseriales</taxon>
        <taxon>Chitinibacteraceae</taxon>
        <taxon>Chitinimonas</taxon>
    </lineage>
</organism>
<keyword evidence="6" id="KW-1185">Reference proteome</keyword>
<dbReference type="PANTHER" id="PTHR40055:SF1">
    <property type="entry name" value="TRANSCRIPTIONAL REGULATOR YGIV-RELATED"/>
    <property type="match status" value="1"/>
</dbReference>
<dbReference type="SMART" id="SM00342">
    <property type="entry name" value="HTH_ARAC"/>
    <property type="match status" value="1"/>
</dbReference>
<dbReference type="EMBL" id="FPKR01000001">
    <property type="protein sequence ID" value="SFZ70281.1"/>
    <property type="molecule type" value="Genomic_DNA"/>
</dbReference>
<keyword evidence="3" id="KW-0804">Transcription</keyword>
<keyword evidence="1" id="KW-0805">Transcription regulation</keyword>
<dbReference type="InterPro" id="IPR050908">
    <property type="entry name" value="SmbC-like"/>
</dbReference>
<dbReference type="RefSeq" id="WP_072426697.1">
    <property type="nucleotide sequence ID" value="NZ_FPKR01000001.1"/>
</dbReference>
<dbReference type="InterPro" id="IPR009057">
    <property type="entry name" value="Homeodomain-like_sf"/>
</dbReference>
<dbReference type="GO" id="GO:0003700">
    <property type="term" value="F:DNA-binding transcription factor activity"/>
    <property type="evidence" value="ECO:0007669"/>
    <property type="project" value="InterPro"/>
</dbReference>
<dbReference type="InterPro" id="IPR010499">
    <property type="entry name" value="AraC_E-bd"/>
</dbReference>
<dbReference type="Proteomes" id="UP000186513">
    <property type="component" value="Unassembled WGS sequence"/>
</dbReference>
<evidence type="ECO:0000313" key="5">
    <source>
        <dbReference type="EMBL" id="SFZ70281.1"/>
    </source>
</evidence>
<dbReference type="InterPro" id="IPR020449">
    <property type="entry name" value="Tscrpt_reg_AraC-type_HTH"/>
</dbReference>
<keyword evidence="2" id="KW-0238">DNA-binding</keyword>
<dbReference type="Pfam" id="PF12833">
    <property type="entry name" value="HTH_18"/>
    <property type="match status" value="1"/>
</dbReference>
<dbReference type="SMART" id="SM00871">
    <property type="entry name" value="AraC_E_bind"/>
    <property type="match status" value="1"/>
</dbReference>
<dbReference type="Gene3D" id="1.10.10.60">
    <property type="entry name" value="Homeodomain-like"/>
    <property type="match status" value="2"/>
</dbReference>
<accession>A0A1K2H545</accession>
<evidence type="ECO:0000313" key="6">
    <source>
        <dbReference type="Proteomes" id="UP000186513"/>
    </source>
</evidence>
<dbReference type="OrthoDB" id="282744at2"/>
<dbReference type="InterPro" id="IPR029442">
    <property type="entry name" value="GyrI-like"/>
</dbReference>
<evidence type="ECO:0000259" key="4">
    <source>
        <dbReference type="PROSITE" id="PS01124"/>
    </source>
</evidence>
<dbReference type="Gene3D" id="3.20.80.10">
    <property type="entry name" value="Regulatory factor, effector binding domain"/>
    <property type="match status" value="1"/>
</dbReference>
<proteinExistence type="predicted"/>
<gene>
    <name evidence="5" type="ORF">SAMN02745887_00140</name>
</gene>
<dbReference type="Pfam" id="PF06445">
    <property type="entry name" value="GyrI-like"/>
    <property type="match status" value="1"/>
</dbReference>
<feature type="domain" description="HTH araC/xylS-type" evidence="4">
    <location>
        <begin position="19"/>
        <end position="118"/>
    </location>
</feature>
<evidence type="ECO:0000256" key="2">
    <source>
        <dbReference type="ARBA" id="ARBA00023125"/>
    </source>
</evidence>
<dbReference type="STRING" id="1121279.SAMN02745887_00140"/>
<dbReference type="PRINTS" id="PR00032">
    <property type="entry name" value="HTHARAC"/>
</dbReference>
<dbReference type="SUPFAM" id="SSF46689">
    <property type="entry name" value="Homeodomain-like"/>
    <property type="match status" value="2"/>
</dbReference>
<dbReference type="InterPro" id="IPR018060">
    <property type="entry name" value="HTH_AraC"/>
</dbReference>
<reference evidence="5 6" key="1">
    <citation type="submission" date="2016-11" db="EMBL/GenBank/DDBJ databases">
        <authorList>
            <person name="Jaros S."/>
            <person name="Januszkiewicz K."/>
            <person name="Wedrychowicz H."/>
        </authorList>
    </citation>
    <scope>NUCLEOTIDE SEQUENCE [LARGE SCALE GENOMIC DNA]</scope>
    <source>
        <strain evidence="5 6">DSM 18899</strain>
    </source>
</reference>
<dbReference type="GO" id="GO:0043565">
    <property type="term" value="F:sequence-specific DNA binding"/>
    <property type="evidence" value="ECO:0007669"/>
    <property type="project" value="InterPro"/>
</dbReference>
<protein>
    <submittedName>
        <fullName evidence="5">AraC family transcriptional regulator</fullName>
    </submittedName>
</protein>
<name>A0A1K2H545_9NEIS</name>
<dbReference type="AlphaFoldDB" id="A0A1K2H545"/>
<evidence type="ECO:0000256" key="1">
    <source>
        <dbReference type="ARBA" id="ARBA00023015"/>
    </source>
</evidence>
<evidence type="ECO:0000256" key="3">
    <source>
        <dbReference type="ARBA" id="ARBA00023163"/>
    </source>
</evidence>